<dbReference type="EMBL" id="CM047581">
    <property type="protein sequence ID" value="KAI9916933.1"/>
    <property type="molecule type" value="Genomic_DNA"/>
</dbReference>
<comment type="caution">
    <text evidence="1">The sequence shown here is derived from an EMBL/GenBank/DDBJ whole genome shotgun (WGS) entry which is preliminary data.</text>
</comment>
<accession>A0ACC0WFR7</accession>
<evidence type="ECO:0000313" key="1">
    <source>
        <dbReference type="EMBL" id="KAI9916933.1"/>
    </source>
</evidence>
<reference evidence="1 2" key="1">
    <citation type="journal article" date="2022" name="bioRxiv">
        <title>The genome of the oomycete Peronosclerospora sorghi, a cosmopolitan pathogen of maize and sorghum, is inflated with dispersed pseudogenes.</title>
        <authorList>
            <person name="Fletcher K."/>
            <person name="Martin F."/>
            <person name="Isakeit T."/>
            <person name="Cavanaugh K."/>
            <person name="Magill C."/>
            <person name="Michelmore R."/>
        </authorList>
    </citation>
    <scope>NUCLEOTIDE SEQUENCE [LARGE SCALE GENOMIC DNA]</scope>
    <source>
        <strain evidence="1">P6</strain>
    </source>
</reference>
<sequence length="89" mass="10406">MLTYTITQKKMSIHFLFFIDHQPPVIIQNQWQRPLGFRTPESVGADFDLDYDWSLQVSMKPRGSRQDDAEEIAEGTRSLSRRTRYLGAD</sequence>
<name>A0ACC0WFR7_9STRA</name>
<gene>
    <name evidence="1" type="ORF">PsorP6_017846</name>
</gene>
<protein>
    <submittedName>
        <fullName evidence="1">Uncharacterized protein</fullName>
    </submittedName>
</protein>
<proteinExistence type="predicted"/>
<organism evidence="1 2">
    <name type="scientific">Peronosclerospora sorghi</name>
    <dbReference type="NCBI Taxonomy" id="230839"/>
    <lineage>
        <taxon>Eukaryota</taxon>
        <taxon>Sar</taxon>
        <taxon>Stramenopiles</taxon>
        <taxon>Oomycota</taxon>
        <taxon>Peronosporomycetes</taxon>
        <taxon>Peronosporales</taxon>
        <taxon>Peronosporaceae</taxon>
        <taxon>Peronosclerospora</taxon>
    </lineage>
</organism>
<evidence type="ECO:0000313" key="2">
    <source>
        <dbReference type="Proteomes" id="UP001163321"/>
    </source>
</evidence>
<keyword evidence="2" id="KW-1185">Reference proteome</keyword>
<dbReference type="Proteomes" id="UP001163321">
    <property type="component" value="Chromosome 2"/>
</dbReference>